<feature type="compositionally biased region" description="Basic and acidic residues" evidence="1">
    <location>
        <begin position="17"/>
        <end position="38"/>
    </location>
</feature>
<evidence type="ECO:0000256" key="1">
    <source>
        <dbReference type="SAM" id="MobiDB-lite"/>
    </source>
</evidence>
<sequence length="327" mass="36660">MTRQLSDDAVLPARRYSAGDEGRETEEGGQEEPRPVLERPRVVVGPILGDCPLGRWDALRGRMPADARTARLFVTSSGKRLLFPPDQQPPARKLMAQRVCHVYEIDMGVHLTRVEMKLPCAGDQCFFDAVVEMRWQVKDAEVAVSSGLSNVASALMPEMTTRLRAVTRKFEIEQVHDAESAVVDALTGEPLGQEFGLSMRVFITLGMDEPTLAHAALLRKVERLRRIIVEGDYHQFALQLSLREDSITEVMQVLAEERHNSRQVVVDFLTRMLESDAIERWEIEDDLRALLQSLREWSNNELAGVKETRSTSLGTSRRATIPGGGKS</sequence>
<feature type="region of interest" description="Disordered" evidence="1">
    <location>
        <begin position="1"/>
        <end position="38"/>
    </location>
</feature>
<organism evidence="2 3">
    <name type="scientific">Umezawaea endophytica</name>
    <dbReference type="NCBI Taxonomy" id="1654476"/>
    <lineage>
        <taxon>Bacteria</taxon>
        <taxon>Bacillati</taxon>
        <taxon>Actinomycetota</taxon>
        <taxon>Actinomycetes</taxon>
        <taxon>Pseudonocardiales</taxon>
        <taxon>Pseudonocardiaceae</taxon>
        <taxon>Umezawaea</taxon>
    </lineage>
</organism>
<gene>
    <name evidence="2" type="ORF">NZH93_47715</name>
</gene>
<reference evidence="2" key="1">
    <citation type="submission" date="2022-08" db="EMBL/GenBank/DDBJ databases">
        <authorList>
            <person name="Tistechok S."/>
            <person name="Samborskyy M."/>
            <person name="Roman I."/>
        </authorList>
    </citation>
    <scope>NUCLEOTIDE SEQUENCE</scope>
    <source>
        <strain evidence="2">DSM 103496</strain>
    </source>
</reference>
<evidence type="ECO:0000313" key="2">
    <source>
        <dbReference type="EMBL" id="MCS7484565.1"/>
    </source>
</evidence>
<feature type="region of interest" description="Disordered" evidence="1">
    <location>
        <begin position="308"/>
        <end position="327"/>
    </location>
</feature>
<keyword evidence="3" id="KW-1185">Reference proteome</keyword>
<dbReference type="RefSeq" id="WP_259630012.1">
    <property type="nucleotide sequence ID" value="NZ_JANYMP010000049.1"/>
</dbReference>
<name>A0A9X2VXL1_9PSEU</name>
<dbReference type="Proteomes" id="UP001141259">
    <property type="component" value="Unassembled WGS sequence"/>
</dbReference>
<evidence type="ECO:0000313" key="3">
    <source>
        <dbReference type="Proteomes" id="UP001141259"/>
    </source>
</evidence>
<dbReference type="EMBL" id="JANYMP010000049">
    <property type="protein sequence ID" value="MCS7484565.1"/>
    <property type="molecule type" value="Genomic_DNA"/>
</dbReference>
<comment type="caution">
    <text evidence="2">The sequence shown here is derived from an EMBL/GenBank/DDBJ whole genome shotgun (WGS) entry which is preliminary data.</text>
</comment>
<dbReference type="AlphaFoldDB" id="A0A9X2VXL1"/>
<accession>A0A9X2VXL1</accession>
<proteinExistence type="predicted"/>
<protein>
    <submittedName>
        <fullName evidence="2">Uncharacterized protein</fullName>
    </submittedName>
</protein>